<protein>
    <recommendedName>
        <fullName evidence="4">aralkylamine N-acetyltransferase</fullName>
        <ecNumber evidence="4">2.3.1.87</ecNumber>
    </recommendedName>
</protein>
<dbReference type="Proteomes" id="UP000887575">
    <property type="component" value="Unassembled WGS sequence"/>
</dbReference>
<keyword evidence="13" id="KW-1185">Reference proteome</keyword>
<dbReference type="SUPFAM" id="SSF55729">
    <property type="entry name" value="Acyl-CoA N-acyltransferases (Nat)"/>
    <property type="match status" value="1"/>
</dbReference>
<evidence type="ECO:0000256" key="7">
    <source>
        <dbReference type="ARBA" id="ARBA00051284"/>
    </source>
</evidence>
<comment type="catalytic activity">
    <reaction evidence="8">
        <text>dopamine + acetyl-CoA = N-acetyldopamine + CoA + H(+)</text>
        <dbReference type="Rhea" id="RHEA:51388"/>
        <dbReference type="ChEBI" id="CHEBI:15378"/>
        <dbReference type="ChEBI" id="CHEBI:57287"/>
        <dbReference type="ChEBI" id="CHEBI:57288"/>
        <dbReference type="ChEBI" id="CHEBI:59905"/>
        <dbReference type="ChEBI" id="CHEBI:125678"/>
    </reaction>
    <physiologicalReaction direction="left-to-right" evidence="8">
        <dbReference type="Rhea" id="RHEA:51389"/>
    </physiologicalReaction>
</comment>
<evidence type="ECO:0000256" key="12">
    <source>
        <dbReference type="ARBA" id="ARBA00052491"/>
    </source>
</evidence>
<evidence type="ECO:0000256" key="3">
    <source>
        <dbReference type="ARBA" id="ARBA00038182"/>
    </source>
</evidence>
<evidence type="ECO:0000256" key="5">
    <source>
        <dbReference type="ARBA" id="ARBA00050189"/>
    </source>
</evidence>
<evidence type="ECO:0000256" key="11">
    <source>
        <dbReference type="ARBA" id="ARBA00052335"/>
    </source>
</evidence>
<evidence type="ECO:0000256" key="9">
    <source>
        <dbReference type="ARBA" id="ARBA00051823"/>
    </source>
</evidence>
<dbReference type="PANTHER" id="PTHR20905">
    <property type="entry name" value="N-ACETYLTRANSFERASE-RELATED"/>
    <property type="match status" value="1"/>
</dbReference>
<keyword evidence="1" id="KW-0808">Transferase</keyword>
<reference evidence="14" key="1">
    <citation type="submission" date="2024-02" db="UniProtKB">
        <authorList>
            <consortium name="WormBaseParasite"/>
        </authorList>
    </citation>
    <scope>IDENTIFICATION</scope>
</reference>
<evidence type="ECO:0000256" key="8">
    <source>
        <dbReference type="ARBA" id="ARBA00051711"/>
    </source>
</evidence>
<comment type="catalytic activity">
    <reaction evidence="10">
        <text>serotonin + hexadecanoyl-CoA = N-hexadecanoyl-serotonin + CoA + H(+)</text>
        <dbReference type="Rhea" id="RHEA:51384"/>
        <dbReference type="ChEBI" id="CHEBI:15378"/>
        <dbReference type="ChEBI" id="CHEBI:57287"/>
        <dbReference type="ChEBI" id="CHEBI:57379"/>
        <dbReference type="ChEBI" id="CHEBI:134059"/>
        <dbReference type="ChEBI" id="CHEBI:350546"/>
    </reaction>
    <physiologicalReaction direction="left-to-right" evidence="10">
        <dbReference type="Rhea" id="RHEA:51385"/>
    </physiologicalReaction>
</comment>
<comment type="pathway">
    <text evidence="2">Aromatic compound metabolism; melatonin biosynthesis; melatonin from serotonin: step 1/2.</text>
</comment>
<comment type="catalytic activity">
    <reaction evidence="5">
        <text>dopamine + (9Z)-octadecenoyl-CoA = N-(9Z-octadecanoyl)-dopamine + CoA + H(+)</text>
        <dbReference type="Rhea" id="RHEA:51380"/>
        <dbReference type="ChEBI" id="CHEBI:15378"/>
        <dbReference type="ChEBI" id="CHEBI:31883"/>
        <dbReference type="ChEBI" id="CHEBI:57287"/>
        <dbReference type="ChEBI" id="CHEBI:57387"/>
        <dbReference type="ChEBI" id="CHEBI:59905"/>
    </reaction>
    <physiologicalReaction direction="left-to-right" evidence="5">
        <dbReference type="Rhea" id="RHEA:51381"/>
    </physiologicalReaction>
</comment>
<comment type="catalytic activity">
    <reaction evidence="7">
        <text>serotonin + (5Z,8Z,11Z,14Z)-eicosatetraenoyl-CoA = N-[(5Z,8Z,11Z,14Z)-eicosatetraenoyl]-serotonin + CoA + H(+)</text>
        <dbReference type="Rhea" id="RHEA:51396"/>
        <dbReference type="ChEBI" id="CHEBI:15378"/>
        <dbReference type="ChEBI" id="CHEBI:57287"/>
        <dbReference type="ChEBI" id="CHEBI:57368"/>
        <dbReference type="ChEBI" id="CHEBI:132255"/>
        <dbReference type="ChEBI" id="CHEBI:350546"/>
    </reaction>
    <physiologicalReaction direction="left-to-right" evidence="7">
        <dbReference type="Rhea" id="RHEA:51397"/>
    </physiologicalReaction>
</comment>
<comment type="catalytic activity">
    <reaction evidence="12">
        <text>serotonin + acetyl-CoA = N-acetylserotonin + CoA + H(+)</text>
        <dbReference type="Rhea" id="RHEA:25217"/>
        <dbReference type="ChEBI" id="CHEBI:15378"/>
        <dbReference type="ChEBI" id="CHEBI:17697"/>
        <dbReference type="ChEBI" id="CHEBI:57287"/>
        <dbReference type="ChEBI" id="CHEBI:57288"/>
        <dbReference type="ChEBI" id="CHEBI:350546"/>
        <dbReference type="EC" id="2.3.1.87"/>
    </reaction>
    <physiologicalReaction direction="left-to-right" evidence="12">
        <dbReference type="Rhea" id="RHEA:25218"/>
    </physiologicalReaction>
</comment>
<dbReference type="InterPro" id="IPR016181">
    <property type="entry name" value="Acyl_CoA_acyltransferase"/>
</dbReference>
<evidence type="ECO:0000313" key="13">
    <source>
        <dbReference type="Proteomes" id="UP000887575"/>
    </source>
</evidence>
<dbReference type="GO" id="GO:0004059">
    <property type="term" value="F:aralkylamine N-acetyltransferase activity"/>
    <property type="evidence" value="ECO:0007669"/>
    <property type="project" value="UniProtKB-EC"/>
</dbReference>
<comment type="catalytic activity">
    <reaction evidence="9">
        <text>serotonin + (9Z)-octadecenoyl-CoA = N-(9Z-octadecenoyl)-serotonin + CoA + H(+)</text>
        <dbReference type="Rhea" id="RHEA:51392"/>
        <dbReference type="ChEBI" id="CHEBI:15378"/>
        <dbReference type="ChEBI" id="CHEBI:57287"/>
        <dbReference type="ChEBI" id="CHEBI:57387"/>
        <dbReference type="ChEBI" id="CHEBI:134064"/>
        <dbReference type="ChEBI" id="CHEBI:350546"/>
    </reaction>
    <physiologicalReaction direction="left-to-right" evidence="9">
        <dbReference type="Rhea" id="RHEA:51393"/>
    </physiologicalReaction>
</comment>
<dbReference type="PANTHER" id="PTHR20905:SF30">
    <property type="entry name" value="N-ACETYLTRANSFERASE DOMAIN-CONTAINING PROTEIN"/>
    <property type="match status" value="1"/>
</dbReference>
<sequence>MASKTQGAATGGVQLSATANQFVDKIVPFSKRGTSRRRRIVNSSRYHPENEPELTQLALIKDTPPAEQTALVVQELNQLNQCQRIFDFYDPVAQLKSKEMAALNELIDEITNAKESDIDEILHFLTQDFLYNEPLNRSLRLPWHEASFFMREITQASVSSGHSAIIRNDAGEIIAIGLNSVKSVKSVENEAAPSNEKTPGQMDYIANFLWQLDRKLAENLPKDVDTVMKVEIMSVSSAWTRRGLAGKLMDFTIERQKRLKIPIFTECSALASQKLFAKYNFTLLFEICHVNYLDLNGRRIFNCDDGTDRGQLVLKMP</sequence>
<dbReference type="FunFam" id="3.40.630.30:FF:000046">
    <property type="entry name" value="Dopamine N-acetyltransferase"/>
    <property type="match status" value="1"/>
</dbReference>
<dbReference type="AlphaFoldDB" id="A0AAF3EP07"/>
<organism evidence="13 14">
    <name type="scientific">Mesorhabditis belari</name>
    <dbReference type="NCBI Taxonomy" id="2138241"/>
    <lineage>
        <taxon>Eukaryota</taxon>
        <taxon>Metazoa</taxon>
        <taxon>Ecdysozoa</taxon>
        <taxon>Nematoda</taxon>
        <taxon>Chromadorea</taxon>
        <taxon>Rhabditida</taxon>
        <taxon>Rhabditina</taxon>
        <taxon>Rhabditomorpha</taxon>
        <taxon>Rhabditoidea</taxon>
        <taxon>Rhabditidae</taxon>
        <taxon>Mesorhabditinae</taxon>
        <taxon>Mesorhabditis</taxon>
    </lineage>
</organism>
<accession>A0AAF3EP07</accession>
<proteinExistence type="inferred from homology"/>
<comment type="catalytic activity">
    <reaction evidence="6">
        <text>serotonin + octadecanoyl-CoA = N-octadecanoyl-serotonin + CoA + H(+)</text>
        <dbReference type="Rhea" id="RHEA:51400"/>
        <dbReference type="ChEBI" id="CHEBI:15378"/>
        <dbReference type="ChEBI" id="CHEBI:57287"/>
        <dbReference type="ChEBI" id="CHEBI:57394"/>
        <dbReference type="ChEBI" id="CHEBI:134065"/>
        <dbReference type="ChEBI" id="CHEBI:350546"/>
    </reaction>
    <physiologicalReaction direction="left-to-right" evidence="6">
        <dbReference type="Rhea" id="RHEA:51401"/>
    </physiologicalReaction>
</comment>
<evidence type="ECO:0000313" key="14">
    <source>
        <dbReference type="WBParaSite" id="MBELARI_LOCUS15790"/>
    </source>
</evidence>
<evidence type="ECO:0000256" key="1">
    <source>
        <dbReference type="ARBA" id="ARBA00022679"/>
    </source>
</evidence>
<dbReference type="Gene3D" id="3.40.630.30">
    <property type="match status" value="1"/>
</dbReference>
<comment type="similarity">
    <text evidence="3">Belongs to the acetyltransferase family. AANAT subfamily.</text>
</comment>
<evidence type="ECO:0000256" key="6">
    <source>
        <dbReference type="ARBA" id="ARBA00050849"/>
    </source>
</evidence>
<dbReference type="WBParaSite" id="MBELARI_LOCUS15790">
    <property type="protein sequence ID" value="MBELARI_LOCUS15790"/>
    <property type="gene ID" value="MBELARI_LOCUS15790"/>
</dbReference>
<evidence type="ECO:0000256" key="2">
    <source>
        <dbReference type="ARBA" id="ARBA00037926"/>
    </source>
</evidence>
<evidence type="ECO:0000256" key="10">
    <source>
        <dbReference type="ARBA" id="ARBA00052178"/>
    </source>
</evidence>
<dbReference type="EC" id="2.3.1.87" evidence="4"/>
<comment type="catalytic activity">
    <reaction evidence="11">
        <text>dopamine + hexadecanoyl-CoA = N-hexadecanoyl-dopamine + CoA + H(+)</text>
        <dbReference type="Rhea" id="RHEA:51376"/>
        <dbReference type="ChEBI" id="CHEBI:15378"/>
        <dbReference type="ChEBI" id="CHEBI:57287"/>
        <dbReference type="ChEBI" id="CHEBI:57379"/>
        <dbReference type="ChEBI" id="CHEBI:59905"/>
        <dbReference type="ChEBI" id="CHEBI:134058"/>
    </reaction>
    <physiologicalReaction direction="left-to-right" evidence="11">
        <dbReference type="Rhea" id="RHEA:51377"/>
    </physiologicalReaction>
</comment>
<evidence type="ECO:0000256" key="4">
    <source>
        <dbReference type="ARBA" id="ARBA00039114"/>
    </source>
</evidence>
<name>A0AAF3EP07_9BILA</name>